<comment type="subcellular location">
    <subcellularLocation>
        <location evidence="1">Mitochondrion</location>
    </subcellularLocation>
</comment>
<evidence type="ECO:0000313" key="8">
    <source>
        <dbReference type="Proteomes" id="UP000515153"/>
    </source>
</evidence>
<dbReference type="InterPro" id="IPR045293">
    <property type="entry name" value="Complex1_LYR_LYRM2"/>
</dbReference>
<keyword evidence="3" id="KW-0809">Transit peptide</keyword>
<name>A0A6P8B0F3_PYRGI</name>
<reference evidence="9" key="3">
    <citation type="submission" date="2025-08" db="UniProtKB">
        <authorList>
            <consortium name="RefSeq"/>
        </authorList>
    </citation>
    <scope>IDENTIFICATION</scope>
    <source>
        <strain evidence="9">NI907</strain>
    </source>
</reference>
<dbReference type="InterPro" id="IPR008011">
    <property type="entry name" value="Complex1_LYR_dom"/>
</dbReference>
<dbReference type="PANTHER" id="PTHR13675:SF0">
    <property type="entry name" value="LYR MOTIF-CONTAINING PROTEIN 2"/>
    <property type="match status" value="1"/>
</dbReference>
<dbReference type="KEGG" id="pgri:PgNI_07650"/>
<dbReference type="AlphaFoldDB" id="A0A6P8B0F3"/>
<dbReference type="GeneID" id="41962569"/>
<dbReference type="PANTHER" id="PTHR13675">
    <property type="entry name" value="LYR MOTIF-CONTAINING PROTEIN 2"/>
    <property type="match status" value="1"/>
</dbReference>
<evidence type="ECO:0000313" key="9">
    <source>
        <dbReference type="RefSeq" id="XP_030980519.1"/>
    </source>
</evidence>
<dbReference type="Proteomes" id="UP000515153">
    <property type="component" value="Unplaced"/>
</dbReference>
<evidence type="ECO:0000256" key="6">
    <source>
        <dbReference type="ARBA" id="ARBA00044735"/>
    </source>
</evidence>
<dbReference type="CDD" id="cd20262">
    <property type="entry name" value="Complex1_LYR_LYRM2"/>
    <property type="match status" value="1"/>
</dbReference>
<proteinExistence type="inferred from homology"/>
<dbReference type="GO" id="GO:0005739">
    <property type="term" value="C:mitochondrion"/>
    <property type="evidence" value="ECO:0007669"/>
    <property type="project" value="UniProtKB-SubCell"/>
</dbReference>
<gene>
    <name evidence="9" type="ORF">PgNI_07650</name>
</gene>
<reference evidence="9" key="2">
    <citation type="submission" date="2019-10" db="EMBL/GenBank/DDBJ databases">
        <authorList>
            <consortium name="NCBI Genome Project"/>
        </authorList>
    </citation>
    <scope>NUCLEOTIDE SEQUENCE</scope>
    <source>
        <strain evidence="9">NI907</strain>
    </source>
</reference>
<dbReference type="Pfam" id="PF05347">
    <property type="entry name" value="Complex1_LYR"/>
    <property type="match status" value="1"/>
</dbReference>
<evidence type="ECO:0000259" key="7">
    <source>
        <dbReference type="Pfam" id="PF05347"/>
    </source>
</evidence>
<evidence type="ECO:0000256" key="1">
    <source>
        <dbReference type="ARBA" id="ARBA00004173"/>
    </source>
</evidence>
<sequence>MEFSLQRSQSHVCVVFFVASKLKRVFSSHLAQPSNHIKFVTRYNTMTITTVLRRYLPQSIAQNGKAGCRSYATPSSRPASRLGPTLDLESFIRRSKVMSLYRSFVRATYKIEDPQTRKETLQYFRAEFESNRGVTDASHVSHLLSMGRTMLGSIERSVNQRSS</sequence>
<comment type="function">
    <text evidence="6">Involved in efficient integration of the N-module into mitochondrial respiratory chain complex I.</text>
</comment>
<keyword evidence="4" id="KW-0496">Mitochondrion</keyword>
<evidence type="ECO:0000256" key="2">
    <source>
        <dbReference type="ARBA" id="ARBA00009508"/>
    </source>
</evidence>
<comment type="similarity">
    <text evidence="2">Belongs to the complex I LYR family.</text>
</comment>
<accession>A0A6P8B0F3</accession>
<organism evidence="8 9">
    <name type="scientific">Pyricularia grisea</name>
    <name type="common">Crabgrass-specific blast fungus</name>
    <name type="synonym">Magnaporthe grisea</name>
    <dbReference type="NCBI Taxonomy" id="148305"/>
    <lineage>
        <taxon>Eukaryota</taxon>
        <taxon>Fungi</taxon>
        <taxon>Dikarya</taxon>
        <taxon>Ascomycota</taxon>
        <taxon>Pezizomycotina</taxon>
        <taxon>Sordariomycetes</taxon>
        <taxon>Sordariomycetidae</taxon>
        <taxon>Magnaporthales</taxon>
        <taxon>Pyriculariaceae</taxon>
        <taxon>Pyricularia</taxon>
    </lineage>
</organism>
<feature type="domain" description="Complex 1 LYR protein" evidence="7">
    <location>
        <begin position="96"/>
        <end position="149"/>
    </location>
</feature>
<keyword evidence="8" id="KW-1185">Reference proteome</keyword>
<reference evidence="9" key="1">
    <citation type="journal article" date="2019" name="Mol. Biol. Evol.">
        <title>Blast fungal genomes show frequent chromosomal changes, gene gains and losses, and effector gene turnover.</title>
        <authorList>
            <person name="Gomez Luciano L.B."/>
            <person name="Jason Tsai I."/>
            <person name="Chuma I."/>
            <person name="Tosa Y."/>
            <person name="Chen Y.H."/>
            <person name="Li J.Y."/>
            <person name="Li M.Y."/>
            <person name="Jade Lu M.Y."/>
            <person name="Nakayashiki H."/>
            <person name="Li W.H."/>
        </authorList>
    </citation>
    <scope>NUCLEOTIDE SEQUENCE</scope>
    <source>
        <strain evidence="9">NI907</strain>
    </source>
</reference>
<evidence type="ECO:0000256" key="3">
    <source>
        <dbReference type="ARBA" id="ARBA00022946"/>
    </source>
</evidence>
<evidence type="ECO:0000256" key="5">
    <source>
        <dbReference type="ARBA" id="ARBA00026235"/>
    </source>
</evidence>
<evidence type="ECO:0000256" key="4">
    <source>
        <dbReference type="ARBA" id="ARBA00023128"/>
    </source>
</evidence>
<dbReference type="RefSeq" id="XP_030980519.1">
    <property type="nucleotide sequence ID" value="XM_031127660.1"/>
</dbReference>
<protein>
    <recommendedName>
        <fullName evidence="5">LYR motif-containing protein 2</fullName>
    </recommendedName>
</protein>